<dbReference type="GO" id="GO:0032216">
    <property type="term" value="F:glucosaminyl-phosphatidylinositol O-acyltransferase activity"/>
    <property type="evidence" value="ECO:0007669"/>
    <property type="project" value="TreeGrafter"/>
</dbReference>
<dbReference type="Proteomes" id="UP000230002">
    <property type="component" value="Unassembled WGS sequence"/>
</dbReference>
<sequence length="440" mass="47444">MLLLTFICILAVDFPAFPRFLAKCETYGVSMMDIGVGSFVFSQGIVSAIPLLKNPAHLTEPLLPKVTTVLRKCSPVLVLGLLRTISVKGTEYPEHVTEYGVHWNFFITLGLLPMLQVLLHPLMVYVPVSLLGLVVAISHQLALSAGKLAQFIENAPRVDIVSANKEGLISMTGYLAIHLLGLSTGTLLLAPSPSYFRRQQQQIAQHAAGQRPTMLDSDTDDDVPSPISPASPGSPSPSPTPAPAPTPGPRVVEVRRENDKTATELCSYAVLWWVLLGALRLVDVGGGVSRRMANLQYVVWIAACNTTFILGYLVLDLAFFPSPLSRSVYSPTSKLKLHPDPRLLSATRPAGVAGVGAGADRMRETGTGAEAGGGAPLLLEAINKNGLVLFLLANVATGLINLSMQTMYTRNFTAMMVITLYTTGMCGVAWACRHRKIWRF</sequence>
<evidence type="ECO:0000256" key="10">
    <source>
        <dbReference type="SAM" id="SignalP"/>
    </source>
</evidence>
<keyword evidence="10" id="KW-0732">Signal</keyword>
<feature type="compositionally biased region" description="Pro residues" evidence="9">
    <location>
        <begin position="226"/>
        <end position="248"/>
    </location>
</feature>
<feature type="transmembrane region" description="Helical" evidence="8">
    <location>
        <begin position="122"/>
        <end position="142"/>
    </location>
</feature>
<keyword evidence="7 8" id="KW-0472">Membrane</keyword>
<keyword evidence="8" id="KW-0012">Acyltransferase</keyword>
<keyword evidence="8" id="KW-0256">Endoplasmic reticulum</keyword>
<evidence type="ECO:0000256" key="1">
    <source>
        <dbReference type="ARBA" id="ARBA00004141"/>
    </source>
</evidence>
<feature type="transmembrane region" description="Helical" evidence="8">
    <location>
        <begin position="265"/>
        <end position="282"/>
    </location>
</feature>
<dbReference type="InterPro" id="IPR009447">
    <property type="entry name" value="PIGW/GWT1"/>
</dbReference>
<evidence type="ECO:0000256" key="4">
    <source>
        <dbReference type="ARBA" id="ARBA00022502"/>
    </source>
</evidence>
<evidence type="ECO:0000256" key="8">
    <source>
        <dbReference type="RuleBase" id="RU280819"/>
    </source>
</evidence>
<evidence type="ECO:0000256" key="6">
    <source>
        <dbReference type="ARBA" id="ARBA00022989"/>
    </source>
</evidence>
<dbReference type="PANTHER" id="PTHR20661:SF0">
    <property type="entry name" value="PHOSPHATIDYLINOSITOL-GLYCAN BIOSYNTHESIS CLASS W PROTEIN"/>
    <property type="match status" value="1"/>
</dbReference>
<dbReference type="GO" id="GO:0006506">
    <property type="term" value="P:GPI anchor biosynthetic process"/>
    <property type="evidence" value="ECO:0007669"/>
    <property type="project" value="UniProtKB-UniPathway"/>
</dbReference>
<name>A0A2G8SR08_9APHY</name>
<feature type="region of interest" description="Disordered" evidence="9">
    <location>
        <begin position="207"/>
        <end position="250"/>
    </location>
</feature>
<dbReference type="PANTHER" id="PTHR20661">
    <property type="entry name" value="PHOSPHATIDYLINOSITOL-GLYCAN BIOSYNTHESIS CLASS W PROTEIN"/>
    <property type="match status" value="1"/>
</dbReference>
<feature type="signal peptide" evidence="10">
    <location>
        <begin position="1"/>
        <end position="18"/>
    </location>
</feature>
<evidence type="ECO:0000256" key="7">
    <source>
        <dbReference type="ARBA" id="ARBA00023136"/>
    </source>
</evidence>
<organism evidence="11 12">
    <name type="scientific">Ganoderma sinense ZZ0214-1</name>
    <dbReference type="NCBI Taxonomy" id="1077348"/>
    <lineage>
        <taxon>Eukaryota</taxon>
        <taxon>Fungi</taxon>
        <taxon>Dikarya</taxon>
        <taxon>Basidiomycota</taxon>
        <taxon>Agaricomycotina</taxon>
        <taxon>Agaricomycetes</taxon>
        <taxon>Polyporales</taxon>
        <taxon>Polyporaceae</taxon>
        <taxon>Ganoderma</taxon>
    </lineage>
</organism>
<dbReference type="OrthoDB" id="15270at2759"/>
<comment type="pathway">
    <text evidence="2 8">Glycolipid biosynthesis; glycosylphosphatidylinositol-anchor biosynthesis.</text>
</comment>
<dbReference type="UniPathway" id="UPA00196"/>
<reference evidence="11 12" key="1">
    <citation type="journal article" date="2015" name="Sci. Rep.">
        <title>Chromosome-level genome map provides insights into diverse defense mechanisms in the medicinal fungus Ganoderma sinense.</title>
        <authorList>
            <person name="Zhu Y."/>
            <person name="Xu J."/>
            <person name="Sun C."/>
            <person name="Zhou S."/>
            <person name="Xu H."/>
            <person name="Nelson D.R."/>
            <person name="Qian J."/>
            <person name="Song J."/>
            <person name="Luo H."/>
            <person name="Xiang L."/>
            <person name="Li Y."/>
            <person name="Xu Z."/>
            <person name="Ji A."/>
            <person name="Wang L."/>
            <person name="Lu S."/>
            <person name="Hayward A."/>
            <person name="Sun W."/>
            <person name="Li X."/>
            <person name="Schwartz D.C."/>
            <person name="Wang Y."/>
            <person name="Chen S."/>
        </authorList>
    </citation>
    <scope>NUCLEOTIDE SEQUENCE [LARGE SCALE GENOMIC DNA]</scope>
    <source>
        <strain evidence="11 12">ZZ0214-1</strain>
    </source>
</reference>
<comment type="subcellular location">
    <subcellularLocation>
        <location evidence="8">Endoplasmic reticulum membrane</location>
        <topology evidence="8">Multi-pass membrane protein</topology>
    </subcellularLocation>
    <subcellularLocation>
        <location evidence="1">Membrane</location>
        <topology evidence="1">Multi-pass membrane protein</topology>
    </subcellularLocation>
</comment>
<dbReference type="Pfam" id="PF06423">
    <property type="entry name" value="GWT1"/>
    <property type="match status" value="1"/>
</dbReference>
<comment type="caution">
    <text evidence="11">The sequence shown here is derived from an EMBL/GenBank/DDBJ whole genome shotgun (WGS) entry which is preliminary data.</text>
</comment>
<feature type="transmembrane region" description="Helical" evidence="8">
    <location>
        <begin position="414"/>
        <end position="432"/>
    </location>
</feature>
<proteinExistence type="inferred from homology"/>
<evidence type="ECO:0000313" key="12">
    <source>
        <dbReference type="Proteomes" id="UP000230002"/>
    </source>
</evidence>
<keyword evidence="8" id="KW-0808">Transferase</keyword>
<comment type="function">
    <text evidence="8">A acetyltransferase, which acetylates the inositol ring of phosphatidylinositol during biosynthesis of GPI-anchor.</text>
</comment>
<dbReference type="PIRSF" id="PIRSF017321">
    <property type="entry name" value="GWT1"/>
    <property type="match status" value="1"/>
</dbReference>
<evidence type="ECO:0000256" key="9">
    <source>
        <dbReference type="SAM" id="MobiDB-lite"/>
    </source>
</evidence>
<comment type="similarity">
    <text evidence="3 8">Belongs to the PIGW family.</text>
</comment>
<evidence type="ECO:0000313" key="11">
    <source>
        <dbReference type="EMBL" id="PIL36018.1"/>
    </source>
</evidence>
<dbReference type="GO" id="GO:0072659">
    <property type="term" value="P:protein localization to plasma membrane"/>
    <property type="evidence" value="ECO:0007669"/>
    <property type="project" value="TreeGrafter"/>
</dbReference>
<gene>
    <name evidence="11" type="ORF">GSI_01678</name>
</gene>
<comment type="caution">
    <text evidence="8">Lacks conserved residue(s) required for the propagation of feature annotation.</text>
</comment>
<feature type="chain" id="PRO_5013755427" description="GPI-anchored wall transfer protein" evidence="10">
    <location>
        <begin position="19"/>
        <end position="440"/>
    </location>
</feature>
<dbReference type="EC" id="2.3.-.-" evidence="8"/>
<feature type="transmembrane region" description="Helical" evidence="8">
    <location>
        <begin position="297"/>
        <end position="320"/>
    </location>
</feature>
<feature type="transmembrane region" description="Helical" evidence="8">
    <location>
        <begin position="387"/>
        <end position="408"/>
    </location>
</feature>
<keyword evidence="5 8" id="KW-0812">Transmembrane</keyword>
<evidence type="ECO:0000256" key="2">
    <source>
        <dbReference type="ARBA" id="ARBA00004687"/>
    </source>
</evidence>
<dbReference type="GO" id="GO:0005789">
    <property type="term" value="C:endoplasmic reticulum membrane"/>
    <property type="evidence" value="ECO:0007669"/>
    <property type="project" value="UniProtKB-SubCell"/>
</dbReference>
<dbReference type="EMBL" id="AYKW01000002">
    <property type="protein sequence ID" value="PIL36018.1"/>
    <property type="molecule type" value="Genomic_DNA"/>
</dbReference>
<protein>
    <recommendedName>
        <fullName evidence="8">GPI-anchored wall transfer protein</fullName>
        <ecNumber evidence="8">2.3.-.-</ecNumber>
    </recommendedName>
</protein>
<keyword evidence="6 8" id="KW-1133">Transmembrane helix</keyword>
<evidence type="ECO:0000256" key="5">
    <source>
        <dbReference type="ARBA" id="ARBA00022692"/>
    </source>
</evidence>
<dbReference type="AlphaFoldDB" id="A0A2G8SR08"/>
<accession>A0A2G8SR08</accession>
<keyword evidence="12" id="KW-1185">Reference proteome</keyword>
<keyword evidence="4 8" id="KW-0337">GPI-anchor biosynthesis</keyword>
<dbReference type="STRING" id="1077348.A0A2G8SR08"/>
<evidence type="ECO:0000256" key="3">
    <source>
        <dbReference type="ARBA" id="ARBA00007559"/>
    </source>
</evidence>